<feature type="compositionally biased region" description="Polar residues" evidence="2">
    <location>
        <begin position="1081"/>
        <end position="1090"/>
    </location>
</feature>
<comment type="caution">
    <text evidence="3">The sequence shown here is derived from an EMBL/GenBank/DDBJ whole genome shotgun (WGS) entry which is preliminary data.</text>
</comment>
<feature type="region of interest" description="Disordered" evidence="2">
    <location>
        <begin position="962"/>
        <end position="1158"/>
    </location>
</feature>
<accession>A0AA39R3T3</accession>
<feature type="coiled-coil region" evidence="1">
    <location>
        <begin position="630"/>
        <end position="685"/>
    </location>
</feature>
<protein>
    <submittedName>
        <fullName evidence="3">Uncharacterized protein</fullName>
    </submittedName>
</protein>
<gene>
    <name evidence="3" type="ORF">JMJ35_002917</name>
</gene>
<feature type="region of interest" description="Disordered" evidence="2">
    <location>
        <begin position="438"/>
        <end position="458"/>
    </location>
</feature>
<keyword evidence="1" id="KW-0175">Coiled coil</keyword>
<feature type="region of interest" description="Disordered" evidence="2">
    <location>
        <begin position="276"/>
        <end position="316"/>
    </location>
</feature>
<name>A0AA39R3T3_9LECA</name>
<evidence type="ECO:0000313" key="4">
    <source>
        <dbReference type="Proteomes" id="UP001166286"/>
    </source>
</evidence>
<feature type="compositionally biased region" description="Acidic residues" evidence="2">
    <location>
        <begin position="1051"/>
        <end position="1075"/>
    </location>
</feature>
<proteinExistence type="predicted"/>
<feature type="region of interest" description="Disordered" evidence="2">
    <location>
        <begin position="853"/>
        <end position="890"/>
    </location>
</feature>
<dbReference type="Proteomes" id="UP001166286">
    <property type="component" value="Unassembled WGS sequence"/>
</dbReference>
<keyword evidence="4" id="KW-1185">Reference proteome</keyword>
<feature type="compositionally biased region" description="Low complexity" evidence="2">
    <location>
        <begin position="1023"/>
        <end position="1034"/>
    </location>
</feature>
<feature type="compositionally biased region" description="Basic and acidic residues" evidence="2">
    <location>
        <begin position="1010"/>
        <end position="1022"/>
    </location>
</feature>
<evidence type="ECO:0000256" key="1">
    <source>
        <dbReference type="SAM" id="Coils"/>
    </source>
</evidence>
<feature type="region of interest" description="Disordered" evidence="2">
    <location>
        <begin position="708"/>
        <end position="739"/>
    </location>
</feature>
<feature type="compositionally biased region" description="Basic and acidic residues" evidence="2">
    <location>
        <begin position="389"/>
        <end position="404"/>
    </location>
</feature>
<evidence type="ECO:0000256" key="2">
    <source>
        <dbReference type="SAM" id="MobiDB-lite"/>
    </source>
</evidence>
<feature type="region of interest" description="Disordered" evidence="2">
    <location>
        <begin position="1"/>
        <end position="28"/>
    </location>
</feature>
<feature type="compositionally biased region" description="Polar residues" evidence="2">
    <location>
        <begin position="286"/>
        <end position="316"/>
    </location>
</feature>
<reference evidence="3" key="1">
    <citation type="submission" date="2023-03" db="EMBL/GenBank/DDBJ databases">
        <title>Complete genome of Cladonia borealis.</title>
        <authorList>
            <person name="Park H."/>
        </authorList>
    </citation>
    <scope>NUCLEOTIDE SEQUENCE</scope>
    <source>
        <strain evidence="3">ANT050790</strain>
    </source>
</reference>
<feature type="compositionally biased region" description="Basic residues" evidence="2">
    <location>
        <begin position="995"/>
        <end position="1009"/>
    </location>
</feature>
<sequence>MAPSSLKKMSGSKGRKEGNYASSDRSTSVDVFTSDDLGLTLLPRPQIQKNDVGEKVQAAIGRPTTIHTTEQQGDGQRCPLELEEQCHPMTRRSTVNESIGGSYYFGLSKRVERYLNTGSYNNEAVLRPDDCCSGIQGDHDLKREDLILSTEKIPKDIVNGLHHDRKANTIYSSAPYHSSLAKKERWVERDSLFNSSNQMHKGEVRKIGLNGASDSLEGVLGNEHDGGRDRDAKACENSLRYKFWELKEKKSKTLFLTCASGNIGGLTFTKPITNNRLSKDHPLGLSTDTAQKPYHSTRTSESENTNCDIPETNRQSHSASALLVPVELQSSSKAIPTTHQQALNSLQLSSQLILEPSQASPNLHAAPPKTASILRKHLRRSWTRHFPTRSKDLTSKGQYSDHAHTSSATPSCSIASKIHSNSLKAGFARENRYKIRAHPNSRILASSPPPRTKGSPQASYDLERATFNNVDDTVHVQSRLKAGIKRSKSLPDPRLLHQLLDMNLQQGHQLSRFSQPPREHHVVGAHSQYQAANYTSLPTNHAAQSTLRDTHGDINTPLMKIHSQHMNANISQAGQSLANSGMGVPVQNYNQINNFVNKNGNFQPVFNNAVSTNDGLTKINGDPLCTAAEFMTLQEEYGNLSRRLQNLEKALDCAREQNRICNARCKDLERSNEDLRQQLKSDTAKNGKSRNRGIVDVVEWVRQSYPTGDQQSLNARSPSLENISIPRTSGNDGPSLESGATINTMVSPTQRQDAALPALATAWPLTQARDIQAPCLGLFQPEVQSLPGPYIIPNDAMPTFSHYLTHHPDPQPFGQFPYHETQPGHPFHNIGNQFQHIPGDHFLGYREQSPQFLASRTPPAAVQAEASTSGIKRKSDSEPYADQGAKRQQQHVEIEPGFSLAQAATDEQAQAEAWREMLQKDYEWLDGVNPINQIPKDGKQFGIPSASLIPATTHPAMMTQAPKGLIAPTPGEAPRKTTQKTPTRRKVPKTDLEKKAKRALYNKKYKTKKKEKELLEKNKAAESLEASETALPSSNADSDNGPLPGRPVDPAQEEDDNGNDQSSDLDAEFDEDPETQETHAAASSCSTNHPNLAGPSLDEDQASTGTSFFEDAMMESDGYEPPAEENYDPPAEDSEDSEDSEDKEDKEESEESEESEEE</sequence>
<dbReference type="AlphaFoldDB" id="A0AA39R3T3"/>
<feature type="compositionally biased region" description="Acidic residues" evidence="2">
    <location>
        <begin position="1112"/>
        <end position="1158"/>
    </location>
</feature>
<organism evidence="3 4">
    <name type="scientific">Cladonia borealis</name>
    <dbReference type="NCBI Taxonomy" id="184061"/>
    <lineage>
        <taxon>Eukaryota</taxon>
        <taxon>Fungi</taxon>
        <taxon>Dikarya</taxon>
        <taxon>Ascomycota</taxon>
        <taxon>Pezizomycotina</taxon>
        <taxon>Lecanoromycetes</taxon>
        <taxon>OSLEUM clade</taxon>
        <taxon>Lecanoromycetidae</taxon>
        <taxon>Lecanorales</taxon>
        <taxon>Lecanorineae</taxon>
        <taxon>Cladoniaceae</taxon>
        <taxon>Cladonia</taxon>
    </lineage>
</organism>
<evidence type="ECO:0000313" key="3">
    <source>
        <dbReference type="EMBL" id="KAK0514300.1"/>
    </source>
</evidence>
<dbReference type="EMBL" id="JAFEKC020000005">
    <property type="protein sequence ID" value="KAK0514300.1"/>
    <property type="molecule type" value="Genomic_DNA"/>
</dbReference>
<feature type="region of interest" description="Disordered" evidence="2">
    <location>
        <begin position="386"/>
        <end position="411"/>
    </location>
</feature>